<organism evidence="1 2">
    <name type="scientific">Staurois parvus</name>
    <dbReference type="NCBI Taxonomy" id="386267"/>
    <lineage>
        <taxon>Eukaryota</taxon>
        <taxon>Metazoa</taxon>
        <taxon>Chordata</taxon>
        <taxon>Craniata</taxon>
        <taxon>Vertebrata</taxon>
        <taxon>Euteleostomi</taxon>
        <taxon>Amphibia</taxon>
        <taxon>Batrachia</taxon>
        <taxon>Anura</taxon>
        <taxon>Neobatrachia</taxon>
        <taxon>Ranoidea</taxon>
        <taxon>Ranidae</taxon>
        <taxon>Staurois</taxon>
    </lineage>
</organism>
<dbReference type="EMBL" id="CATNWA010016396">
    <property type="protein sequence ID" value="CAI9592319.1"/>
    <property type="molecule type" value="Genomic_DNA"/>
</dbReference>
<feature type="non-terminal residue" evidence="1">
    <location>
        <position position="1"/>
    </location>
</feature>
<gene>
    <name evidence="1" type="ORF">SPARVUS_LOCUS11350036</name>
</gene>
<keyword evidence="2" id="KW-1185">Reference proteome</keyword>
<proteinExistence type="predicted"/>
<sequence length="55" mass="5963">PCSATHCYRVTTRGGLTIWKLGHCPRARVSRGPHEMPLVPFSQAFLSLGKDTGAP</sequence>
<name>A0ABN9F5I6_9NEOB</name>
<dbReference type="Proteomes" id="UP001162483">
    <property type="component" value="Unassembled WGS sequence"/>
</dbReference>
<accession>A0ABN9F5I6</accession>
<protein>
    <submittedName>
        <fullName evidence="1">Uncharacterized protein</fullName>
    </submittedName>
</protein>
<evidence type="ECO:0000313" key="2">
    <source>
        <dbReference type="Proteomes" id="UP001162483"/>
    </source>
</evidence>
<reference evidence="1" key="1">
    <citation type="submission" date="2023-05" db="EMBL/GenBank/DDBJ databases">
        <authorList>
            <person name="Stuckert A."/>
        </authorList>
    </citation>
    <scope>NUCLEOTIDE SEQUENCE</scope>
</reference>
<comment type="caution">
    <text evidence="1">The sequence shown here is derived from an EMBL/GenBank/DDBJ whole genome shotgun (WGS) entry which is preliminary data.</text>
</comment>
<evidence type="ECO:0000313" key="1">
    <source>
        <dbReference type="EMBL" id="CAI9592319.1"/>
    </source>
</evidence>